<evidence type="ECO:0000313" key="9">
    <source>
        <dbReference type="EMBL" id="WZO35096.1"/>
    </source>
</evidence>
<sequence length="1258" mass="132393">MKKSQSMSFRALAAAGAVAVILGTLVPAASAQATGAAVKMAAATPAGGGYIDPWGDNGDGTYTNPVLGTDYADPDAIRVGDDYWAVTSTFVDAPGVSVIHSKDMVNWKTVGAGFDDITKLGGTTTFNSFSNYGATRYNWTGMSEYNRGVYAPSIKYNPLNKTFYIAVNTVTGGMFVASTKDPAGHWDMRILKDQFGRDLVTSAWTDPTLFFDEKYDAQGQLVDVDVFFAAAHVAGTSGSDKSDPLQPDVRGNVLFTVDDDVTTLTNADMSKYDLTYTNSSGAQVTLAGQGLIGGDLFGGKRAGPECNKIYKRGDYYYLFYCDFQGRKNNLNEDGLSGAGSYMLRSKNLYGTLTDGTPGSPGNVGTYEVKYLANDTLPLQGGFIDTPDGEWYFFAQKNDGTQGGARGRQAHLLPVDWPIDGWPVLGRQLDANGLGTMVWTAPKPVVRDVEKDASGNDTYPGIPTGSPKTYPITSPQGGDDFTDGTLDIRWMWNHQPRSGYWSLTERPGWMRLKAFNTTNRAGNFFLAGDTLHQRHLGSDQTQGAIRLDISRMTDGQRAGLVHFNGGTQSNAIAVQRNSGANRIITESNNNVSAVADLPAGVTVVDLISRTDRDQNVAYYYSVDGGASFQLAGTQKLTAFGGYRGDRIGIYSYNDAYVDSNSDSRNDADGALPGSVDVDFFRYEASAPKVEGTGFLKRGSVYFTNAGQTSEIEFYRHDANGQTQRVSNTELTASSAASDIATVTNGVIRPGTRSGTTTITVAYQGQPYVADVTVDLTVPTPILNYSFDGDAGTKITDSSGNGFDGTYVAPSSVALVPGVHGTAVNLSGGARTNTAAPYITMPNGVLDGVGGFTVSAWVRWTDSSTSYANLFWLGGAGTGGGSNRYLYMTPRGPGSSYAVGLKPTNTASEARAQDSNGALPTGKWTHVAVVVNPANNTTTIFRDGVAVAGTNSSATGAALFQTGAAQTGQIGRSQFADPFFGGDIDDFRIYGSALNASRVGELADAAAPSLTTVLDPAAPDGENGWYVGAVSAKALASDAQTGIIRLEYRTDSSDTWTSYESPLPAPEGTTAFEFQAVDGGGNTASSTLTVKRDATAPVASLSEGEAGAVTLQATDGGSGVARVEYRLGESTSWQQYSGPITTTEGIVYRASDNAGNISPEQTHVPPASLVSAAAGVRCVAGSVVAVIKVRNEASESVNVEVVTPWGTKTVSSLASDQSASLSFTTRSPMVEGASVDVKATGIASLRTTATKIVIPDLRCG</sequence>
<dbReference type="AlphaFoldDB" id="A0AAU6SDX7"/>
<dbReference type="InterPro" id="IPR006710">
    <property type="entry name" value="Glyco_hydro_43"/>
</dbReference>
<reference evidence="9" key="1">
    <citation type="submission" date="2024-04" db="EMBL/GenBank/DDBJ databases">
        <authorList>
            <person name="Roder T."/>
            <person name="Oberhansli S."/>
            <person name="Kreuzer M."/>
        </authorList>
    </citation>
    <scope>NUCLEOTIDE SEQUENCE</scope>
    <source>
        <strain evidence="9">LWS13-1.2</strain>
    </source>
</reference>
<dbReference type="PANTHER" id="PTHR42812:SF12">
    <property type="entry name" value="BETA-XYLOSIDASE-RELATED"/>
    <property type="match status" value="1"/>
</dbReference>
<dbReference type="Gene3D" id="2.60.40.1080">
    <property type="match status" value="1"/>
</dbReference>
<dbReference type="Gene3D" id="2.115.10.20">
    <property type="entry name" value="Glycosyl hydrolase domain, family 43"/>
    <property type="match status" value="1"/>
</dbReference>
<evidence type="ECO:0000256" key="7">
    <source>
        <dbReference type="SAM" id="SignalP"/>
    </source>
</evidence>
<dbReference type="NCBIfam" id="NF047446">
    <property type="entry name" value="barrel_OmpL47"/>
    <property type="match status" value="1"/>
</dbReference>
<dbReference type="InterPro" id="IPR013320">
    <property type="entry name" value="ConA-like_dom_sf"/>
</dbReference>
<name>A0AAU6SDX7_9MICO</name>
<protein>
    <submittedName>
        <fullName evidence="9">Family 43 glycosylhydrolase</fullName>
    </submittedName>
</protein>
<dbReference type="Pfam" id="PF04616">
    <property type="entry name" value="Glyco_hydro_43"/>
    <property type="match status" value="1"/>
</dbReference>
<dbReference type="InterPro" id="IPR006558">
    <property type="entry name" value="LamG-like"/>
</dbReference>
<dbReference type="SUPFAM" id="SSF49899">
    <property type="entry name" value="Concanavalin A-like lectins/glucanases"/>
    <property type="match status" value="2"/>
</dbReference>
<feature type="region of interest" description="Disordered" evidence="6">
    <location>
        <begin position="452"/>
        <end position="475"/>
    </location>
</feature>
<dbReference type="Gene3D" id="2.60.120.200">
    <property type="match status" value="2"/>
</dbReference>
<dbReference type="Pfam" id="PF17851">
    <property type="entry name" value="GH43_C2"/>
    <property type="match status" value="1"/>
</dbReference>
<feature type="chain" id="PRO_5043559888" evidence="7">
    <location>
        <begin position="32"/>
        <end position="1258"/>
    </location>
</feature>
<evidence type="ECO:0000259" key="8">
    <source>
        <dbReference type="SMART" id="SM00560"/>
    </source>
</evidence>
<proteinExistence type="inferred from homology"/>
<evidence type="ECO:0000256" key="1">
    <source>
        <dbReference type="ARBA" id="ARBA00009865"/>
    </source>
</evidence>
<comment type="similarity">
    <text evidence="1">Belongs to the glycosyl hydrolase 43 family.</text>
</comment>
<dbReference type="Pfam" id="PF13385">
    <property type="entry name" value="Laminin_G_3"/>
    <property type="match status" value="1"/>
</dbReference>
<dbReference type="SUPFAM" id="SSF75005">
    <property type="entry name" value="Arabinanase/levansucrase/invertase"/>
    <property type="match status" value="1"/>
</dbReference>
<dbReference type="InterPro" id="IPR023296">
    <property type="entry name" value="Glyco_hydro_beta-prop_sf"/>
</dbReference>
<dbReference type="InterPro" id="IPR051795">
    <property type="entry name" value="Glycosyl_Hydrlase_43"/>
</dbReference>
<dbReference type="GO" id="GO:0005975">
    <property type="term" value="P:carbohydrate metabolic process"/>
    <property type="evidence" value="ECO:0007669"/>
    <property type="project" value="InterPro"/>
</dbReference>
<feature type="signal peptide" evidence="7">
    <location>
        <begin position="1"/>
        <end position="31"/>
    </location>
</feature>
<accession>A0AAU6SDX7</accession>
<organism evidence="9">
    <name type="scientific">Microbacterium sp. LWS13-1.2</name>
    <dbReference type="NCBI Taxonomy" id="3135264"/>
    <lineage>
        <taxon>Bacteria</taxon>
        <taxon>Bacillati</taxon>
        <taxon>Actinomycetota</taxon>
        <taxon>Actinomycetes</taxon>
        <taxon>Micrococcales</taxon>
        <taxon>Microbacteriaceae</taxon>
        <taxon>Microbacterium</taxon>
    </lineage>
</organism>
<gene>
    <name evidence="9" type="ORF">MRBLWS13_002774</name>
</gene>
<keyword evidence="5" id="KW-0326">Glycosidase</keyword>
<evidence type="ECO:0000256" key="6">
    <source>
        <dbReference type="SAM" id="MobiDB-lite"/>
    </source>
</evidence>
<evidence type="ECO:0000256" key="5">
    <source>
        <dbReference type="ARBA" id="ARBA00023295"/>
    </source>
</evidence>
<evidence type="ECO:0000256" key="3">
    <source>
        <dbReference type="ARBA" id="ARBA00022801"/>
    </source>
</evidence>
<dbReference type="SMART" id="SM00560">
    <property type="entry name" value="LamGL"/>
    <property type="match status" value="1"/>
</dbReference>
<keyword evidence="4" id="KW-1015">Disulfide bond</keyword>
<dbReference type="PANTHER" id="PTHR42812">
    <property type="entry name" value="BETA-XYLOSIDASE"/>
    <property type="match status" value="1"/>
</dbReference>
<feature type="domain" description="LamG-like jellyroll fold" evidence="8">
    <location>
        <begin position="848"/>
        <end position="995"/>
    </location>
</feature>
<dbReference type="InterPro" id="IPR041542">
    <property type="entry name" value="GH43_C2"/>
</dbReference>
<dbReference type="InterPro" id="IPR058094">
    <property type="entry name" value="Ig-like_OmpL47-like"/>
</dbReference>
<dbReference type="EMBL" id="CP151632">
    <property type="protein sequence ID" value="WZO35096.1"/>
    <property type="molecule type" value="Genomic_DNA"/>
</dbReference>
<evidence type="ECO:0000256" key="2">
    <source>
        <dbReference type="ARBA" id="ARBA00022729"/>
    </source>
</evidence>
<dbReference type="GO" id="GO:0004553">
    <property type="term" value="F:hydrolase activity, hydrolyzing O-glycosyl compounds"/>
    <property type="evidence" value="ECO:0007669"/>
    <property type="project" value="InterPro"/>
</dbReference>
<evidence type="ECO:0000256" key="4">
    <source>
        <dbReference type="ARBA" id="ARBA00023157"/>
    </source>
</evidence>
<keyword evidence="2 7" id="KW-0732">Signal</keyword>
<keyword evidence="3" id="KW-0378">Hydrolase</keyword>